<dbReference type="EMBL" id="BSTK01000022">
    <property type="protein sequence ID" value="GLY91829.1"/>
    <property type="molecule type" value="Genomic_DNA"/>
</dbReference>
<dbReference type="PROSITE" id="PS00934">
    <property type="entry name" value="GLYOXALASE_I_1"/>
    <property type="match status" value="1"/>
</dbReference>
<protein>
    <submittedName>
        <fullName evidence="10">Iron-dependent extradiol dioxygenase</fullName>
    </submittedName>
</protein>
<evidence type="ECO:0000256" key="7">
    <source>
        <dbReference type="ARBA" id="ARBA00023004"/>
    </source>
</evidence>
<feature type="domain" description="VOC" evidence="9">
    <location>
        <begin position="6"/>
        <end position="121"/>
    </location>
</feature>
<dbReference type="InterPro" id="IPR000486">
    <property type="entry name" value="Xdiol_ring_cleave_dOase_1/2"/>
</dbReference>
<evidence type="ECO:0000256" key="4">
    <source>
        <dbReference type="ARBA" id="ARBA00022797"/>
    </source>
</evidence>
<dbReference type="RefSeq" id="WP_285583686.1">
    <property type="nucleotide sequence ID" value="NZ_BSTK01000022.1"/>
</dbReference>
<evidence type="ECO:0000256" key="1">
    <source>
        <dbReference type="ARBA" id="ARBA00001954"/>
    </source>
</evidence>
<proteinExistence type="inferred from homology"/>
<comment type="caution">
    <text evidence="10">The sequence shown here is derived from an EMBL/GenBank/DDBJ whole genome shotgun (WGS) entry which is preliminary data.</text>
</comment>
<dbReference type="CDD" id="cd07237">
    <property type="entry name" value="BphC1-RGP6_C_like"/>
    <property type="match status" value="1"/>
</dbReference>
<dbReference type="InterPro" id="IPR029068">
    <property type="entry name" value="Glyas_Bleomycin-R_OHBP_Dase"/>
</dbReference>
<comment type="similarity">
    <text evidence="2 8">Belongs to the extradiol ring-cleavage dioxygenase family.</text>
</comment>
<dbReference type="InterPro" id="IPR018146">
    <property type="entry name" value="Glyoxalase_1_CS"/>
</dbReference>
<evidence type="ECO:0000313" key="11">
    <source>
        <dbReference type="Proteomes" id="UP001165074"/>
    </source>
</evidence>
<dbReference type="SUPFAM" id="SSF54593">
    <property type="entry name" value="Glyoxalase/Bleomycin resistance protein/Dihydroxybiphenyl dioxygenase"/>
    <property type="match status" value="2"/>
</dbReference>
<dbReference type="Gene3D" id="3.10.180.10">
    <property type="entry name" value="2,3-Dihydroxybiphenyl 1,2-Dioxygenase, domain 1"/>
    <property type="match status" value="2"/>
</dbReference>
<dbReference type="Proteomes" id="UP001165074">
    <property type="component" value="Unassembled WGS sequence"/>
</dbReference>
<gene>
    <name evidence="10" type="ORF">Airi02_097570</name>
</gene>
<dbReference type="GO" id="GO:0004462">
    <property type="term" value="F:lactoylglutathione lyase activity"/>
    <property type="evidence" value="ECO:0007669"/>
    <property type="project" value="InterPro"/>
</dbReference>
<keyword evidence="6 8" id="KW-0560">Oxidoreductase</keyword>
<dbReference type="GO" id="GO:0051213">
    <property type="term" value="F:dioxygenase activity"/>
    <property type="evidence" value="ECO:0007669"/>
    <property type="project" value="UniProtKB-KW"/>
</dbReference>
<evidence type="ECO:0000256" key="3">
    <source>
        <dbReference type="ARBA" id="ARBA00022723"/>
    </source>
</evidence>
<comment type="cofactor">
    <cofactor evidence="1 8">
        <name>Fe(2+)</name>
        <dbReference type="ChEBI" id="CHEBI:29033"/>
    </cofactor>
</comment>
<evidence type="ECO:0000313" key="10">
    <source>
        <dbReference type="EMBL" id="GLY91829.1"/>
    </source>
</evidence>
<reference evidence="10" key="1">
    <citation type="submission" date="2023-03" db="EMBL/GenBank/DDBJ databases">
        <title>Actinoallomurus iriomotensis NBRC 103684.</title>
        <authorList>
            <person name="Ichikawa N."/>
            <person name="Sato H."/>
            <person name="Tonouchi N."/>
        </authorList>
    </citation>
    <scope>NUCLEOTIDE SEQUENCE</scope>
    <source>
        <strain evidence="10">NBRC 103684</strain>
    </source>
</reference>
<keyword evidence="7 8" id="KW-0408">Iron</keyword>
<evidence type="ECO:0000256" key="6">
    <source>
        <dbReference type="ARBA" id="ARBA00023002"/>
    </source>
</evidence>
<evidence type="ECO:0000259" key="9">
    <source>
        <dbReference type="PROSITE" id="PS51819"/>
    </source>
</evidence>
<dbReference type="Pfam" id="PF00903">
    <property type="entry name" value="Glyoxalase"/>
    <property type="match status" value="1"/>
</dbReference>
<dbReference type="PROSITE" id="PS51819">
    <property type="entry name" value="VOC"/>
    <property type="match status" value="2"/>
</dbReference>
<evidence type="ECO:0000256" key="8">
    <source>
        <dbReference type="RuleBase" id="RU000683"/>
    </source>
</evidence>
<sequence length="308" mass="34232">MNAISELSYLGIVSPAYEEWIGYGTNVLGAEAAPAGPDGATRLRVDDMGYRIAVHPGEEDRLGYVGWGVANERHLAEFVAHLRSHGVEVHHADEQTIAERQAADVYWFADPFGIRHELAWGRSSYPGTFTPGRRLEGKGFVTGDLGLGHVVLIVPDIEAANAFYADVLGFRLSDRIISDIFNLRFYHCNERHHSLAVAHIPGMVGINHLMLEVRDFDDLGHCIDLCGENDVDILLSLGRHTNDLMTSIYIATPSGMQVEYGYGGLRVDDLTWIARTNHHPSIWGHHRSERYMTAPPGIVHKFEGQATR</sequence>
<dbReference type="Pfam" id="PF22632">
    <property type="entry name" value="BphC_D1"/>
    <property type="match status" value="1"/>
</dbReference>
<organism evidence="10 11">
    <name type="scientific">Actinoallomurus iriomotensis</name>
    <dbReference type="NCBI Taxonomy" id="478107"/>
    <lineage>
        <taxon>Bacteria</taxon>
        <taxon>Bacillati</taxon>
        <taxon>Actinomycetota</taxon>
        <taxon>Actinomycetes</taxon>
        <taxon>Streptosporangiales</taxon>
        <taxon>Thermomonosporaceae</taxon>
        <taxon>Actinoallomurus</taxon>
    </lineage>
</organism>
<dbReference type="CDD" id="cd07252">
    <property type="entry name" value="BphC1-RGP6_N_like"/>
    <property type="match status" value="1"/>
</dbReference>
<dbReference type="InterPro" id="IPR004360">
    <property type="entry name" value="Glyas_Fos-R_dOase_dom"/>
</dbReference>
<name>A0A9W6SDX9_9ACTN</name>
<dbReference type="InterPro" id="IPR037523">
    <property type="entry name" value="VOC_core"/>
</dbReference>
<evidence type="ECO:0000256" key="5">
    <source>
        <dbReference type="ARBA" id="ARBA00022964"/>
    </source>
</evidence>
<accession>A0A9W6SDX9</accession>
<keyword evidence="11" id="KW-1185">Reference proteome</keyword>
<keyword evidence="4 8" id="KW-0058">Aromatic hydrocarbons catabolism</keyword>
<evidence type="ECO:0000256" key="2">
    <source>
        <dbReference type="ARBA" id="ARBA00008784"/>
    </source>
</evidence>
<feature type="domain" description="VOC" evidence="9">
    <location>
        <begin position="146"/>
        <end position="263"/>
    </location>
</feature>
<keyword evidence="3" id="KW-0479">Metal-binding</keyword>
<dbReference type="PROSITE" id="PS00082">
    <property type="entry name" value="EXTRADIOL_DIOXYGENAS"/>
    <property type="match status" value="1"/>
</dbReference>
<keyword evidence="5 8" id="KW-0223">Dioxygenase</keyword>
<dbReference type="GO" id="GO:0008198">
    <property type="term" value="F:ferrous iron binding"/>
    <property type="evidence" value="ECO:0007669"/>
    <property type="project" value="InterPro"/>
</dbReference>
<dbReference type="AlphaFoldDB" id="A0A9W6SDX9"/>